<gene>
    <name evidence="1" type="ORF">K493DRAFT_321006</name>
</gene>
<dbReference type="OrthoDB" id="407325at2759"/>
<dbReference type="GO" id="GO:0008168">
    <property type="term" value="F:methyltransferase activity"/>
    <property type="evidence" value="ECO:0007669"/>
    <property type="project" value="UniProtKB-KW"/>
</dbReference>
<dbReference type="EMBL" id="MCFE01000771">
    <property type="protein sequence ID" value="ORX79702.1"/>
    <property type="molecule type" value="Genomic_DNA"/>
</dbReference>
<name>A0A1Y1X1Y3_9FUNG</name>
<evidence type="ECO:0000313" key="1">
    <source>
        <dbReference type="EMBL" id="ORX79702.1"/>
    </source>
</evidence>
<dbReference type="GO" id="GO:0032259">
    <property type="term" value="P:methylation"/>
    <property type="evidence" value="ECO:0007669"/>
    <property type="project" value="UniProtKB-KW"/>
</dbReference>
<keyword evidence="1" id="KW-0489">Methyltransferase</keyword>
<keyword evidence="2" id="KW-1185">Reference proteome</keyword>
<reference evidence="1 2" key="1">
    <citation type="submission" date="2016-07" db="EMBL/GenBank/DDBJ databases">
        <title>Pervasive Adenine N6-methylation of Active Genes in Fungi.</title>
        <authorList>
            <consortium name="DOE Joint Genome Institute"/>
            <person name="Mondo S.J."/>
            <person name="Dannebaum R.O."/>
            <person name="Kuo R.C."/>
            <person name="Labutti K."/>
            <person name="Haridas S."/>
            <person name="Kuo A."/>
            <person name="Salamov A."/>
            <person name="Ahrendt S.R."/>
            <person name="Lipzen A."/>
            <person name="Sullivan W."/>
            <person name="Andreopoulos W.B."/>
            <person name="Clum A."/>
            <person name="Lindquist E."/>
            <person name="Daum C."/>
            <person name="Ramamoorthy G.K."/>
            <person name="Gryganskyi A."/>
            <person name="Culley D."/>
            <person name="Magnuson J.K."/>
            <person name="James T.Y."/>
            <person name="O'Malley M.A."/>
            <person name="Stajich J.E."/>
            <person name="Spatafora J.W."/>
            <person name="Visel A."/>
            <person name="Grigoriev I.V."/>
        </authorList>
    </citation>
    <scope>NUCLEOTIDE SEQUENCE [LARGE SCALE GENOMIC DNA]</scope>
    <source>
        <strain evidence="1 2">CBS 931.73</strain>
    </source>
</reference>
<dbReference type="FunCoup" id="A0A1Y1X1Y3">
    <property type="interactions" value="705"/>
</dbReference>
<dbReference type="InParanoid" id="A0A1Y1X1Y3"/>
<keyword evidence="1" id="KW-0808">Transferase</keyword>
<organism evidence="1 2">
    <name type="scientific">Basidiobolus meristosporus CBS 931.73</name>
    <dbReference type="NCBI Taxonomy" id="1314790"/>
    <lineage>
        <taxon>Eukaryota</taxon>
        <taxon>Fungi</taxon>
        <taxon>Fungi incertae sedis</taxon>
        <taxon>Zoopagomycota</taxon>
        <taxon>Entomophthoromycotina</taxon>
        <taxon>Basidiobolomycetes</taxon>
        <taxon>Basidiobolales</taxon>
        <taxon>Basidiobolaceae</taxon>
        <taxon>Basidiobolus</taxon>
    </lineage>
</organism>
<dbReference type="InterPro" id="IPR029063">
    <property type="entry name" value="SAM-dependent_MTases_sf"/>
</dbReference>
<dbReference type="PANTHER" id="PTHR14614">
    <property type="entry name" value="HEPATOCELLULAR CARCINOMA-ASSOCIATED ANTIGEN"/>
    <property type="match status" value="1"/>
</dbReference>
<protein>
    <submittedName>
        <fullName evidence="1">S-adenosyl-L-methionine-dependent methyltransferase</fullName>
    </submittedName>
</protein>
<dbReference type="Gene3D" id="3.40.50.150">
    <property type="entry name" value="Vaccinia Virus protein VP39"/>
    <property type="match status" value="1"/>
</dbReference>
<dbReference type="CDD" id="cd02440">
    <property type="entry name" value="AdoMet_MTases"/>
    <property type="match status" value="1"/>
</dbReference>
<proteinExistence type="predicted"/>
<comment type="caution">
    <text evidence="1">The sequence shown here is derived from an EMBL/GenBank/DDBJ whole genome shotgun (WGS) entry which is preliminary data.</text>
</comment>
<dbReference type="InterPro" id="IPR019410">
    <property type="entry name" value="Methyltransf_16"/>
</dbReference>
<dbReference type="Proteomes" id="UP000193498">
    <property type="component" value="Unassembled WGS sequence"/>
</dbReference>
<dbReference type="AlphaFoldDB" id="A0A1Y1X1Y3"/>
<evidence type="ECO:0000313" key="2">
    <source>
        <dbReference type="Proteomes" id="UP000193498"/>
    </source>
</evidence>
<sequence length="243" mass="27454">MLDSDENKPKQPLLLKGPTWPALDFFQSSGQPDETRANRFLVNGVPVYLEESGREDVEEHTKRTAFTVWDCSLVLAKYLEKQKNSLDLDSKRVLELGSGKGIVGISSALLGAKEVLLTDVSEVVSNLEKTVALNKLTSTVRVKELDWTDRSLVSSFEKYDLIVAADVVWVDWLIEPLVETIFELSTPDTTILLGHLSRSSRGDEHLFRCLKDRGFVVTKIPAWELDYLYSKDEINIYHIKLSP</sequence>
<dbReference type="Pfam" id="PF10294">
    <property type="entry name" value="Methyltransf_16"/>
    <property type="match status" value="1"/>
</dbReference>
<accession>A0A1Y1X1Y3</accession>
<dbReference type="SUPFAM" id="SSF53335">
    <property type="entry name" value="S-adenosyl-L-methionine-dependent methyltransferases"/>
    <property type="match status" value="1"/>
</dbReference>